<reference evidence="2 3" key="1">
    <citation type="submission" date="2015-12" db="EMBL/GenBank/DDBJ databases">
        <title>The genome of Folsomia candida.</title>
        <authorList>
            <person name="Faddeeva A."/>
            <person name="Derks M.F."/>
            <person name="Anvar Y."/>
            <person name="Smit S."/>
            <person name="Van Straalen N."/>
            <person name="Roelofs D."/>
        </authorList>
    </citation>
    <scope>NUCLEOTIDE SEQUENCE [LARGE SCALE GENOMIC DNA]</scope>
    <source>
        <strain evidence="2 3">VU population</strain>
        <tissue evidence="2">Whole body</tissue>
    </source>
</reference>
<dbReference type="InterPro" id="IPR036249">
    <property type="entry name" value="Thioredoxin-like_sf"/>
</dbReference>
<keyword evidence="1" id="KW-0676">Redox-active center</keyword>
<organism evidence="2 3">
    <name type="scientific">Folsomia candida</name>
    <name type="common">Springtail</name>
    <dbReference type="NCBI Taxonomy" id="158441"/>
    <lineage>
        <taxon>Eukaryota</taxon>
        <taxon>Metazoa</taxon>
        <taxon>Ecdysozoa</taxon>
        <taxon>Arthropoda</taxon>
        <taxon>Hexapoda</taxon>
        <taxon>Collembola</taxon>
        <taxon>Entomobryomorpha</taxon>
        <taxon>Isotomoidea</taxon>
        <taxon>Isotomidae</taxon>
        <taxon>Proisotominae</taxon>
        <taxon>Folsomia</taxon>
    </lineage>
</organism>
<dbReference type="Proteomes" id="UP000198287">
    <property type="component" value="Unassembled WGS sequence"/>
</dbReference>
<gene>
    <name evidence="2" type="ORF">Fcan01_15158</name>
</gene>
<comment type="caution">
    <text evidence="2">The sequence shown here is derived from an EMBL/GenBank/DDBJ whole genome shotgun (WGS) entry which is preliminary data.</text>
</comment>
<dbReference type="InterPro" id="IPR011893">
    <property type="entry name" value="Selenoprotein_Rdx-typ"/>
</dbReference>
<evidence type="ECO:0000313" key="3">
    <source>
        <dbReference type="Proteomes" id="UP000198287"/>
    </source>
</evidence>
<dbReference type="NCBIfam" id="TIGR02174">
    <property type="entry name" value="CXXU_selWTH"/>
    <property type="match status" value="1"/>
</dbReference>
<proteinExistence type="predicted"/>
<accession>A0A226E051</accession>
<keyword evidence="3" id="KW-1185">Reference proteome</keyword>
<protein>
    <submittedName>
        <fullName evidence="2">Selenoprotein W</fullName>
    </submittedName>
</protein>
<sequence>MKYETFGICSSWSLNPSPADLEAEPYRQTVHILTMGKNKVKVHVIYCLKKELERIFPEQLNITGEPTPNTSGYFEVQIVGGPLLHSKKDGMGHVDSSAKLQKIVAGVRKALEDAEVG</sequence>
<dbReference type="Gene3D" id="3.40.30.10">
    <property type="entry name" value="Glutaredoxin"/>
    <property type="match status" value="1"/>
</dbReference>
<evidence type="ECO:0000256" key="1">
    <source>
        <dbReference type="ARBA" id="ARBA00023284"/>
    </source>
</evidence>
<dbReference type="EMBL" id="LNIX01000009">
    <property type="protein sequence ID" value="OXA50321.1"/>
    <property type="molecule type" value="Genomic_DNA"/>
</dbReference>
<evidence type="ECO:0000313" key="2">
    <source>
        <dbReference type="EMBL" id="OXA50321.1"/>
    </source>
</evidence>
<dbReference type="Pfam" id="PF10262">
    <property type="entry name" value="Rdx"/>
    <property type="match status" value="1"/>
</dbReference>
<dbReference type="STRING" id="158441.A0A226E051"/>
<dbReference type="SUPFAM" id="SSF52833">
    <property type="entry name" value="Thioredoxin-like"/>
    <property type="match status" value="1"/>
</dbReference>
<dbReference type="AlphaFoldDB" id="A0A226E051"/>
<name>A0A226E051_FOLCA</name>